<evidence type="ECO:0000256" key="2">
    <source>
        <dbReference type="ARBA" id="ARBA00013064"/>
    </source>
</evidence>
<dbReference type="SUPFAM" id="SSF52799">
    <property type="entry name" value="(Phosphotyrosine protein) phosphatases II"/>
    <property type="match status" value="1"/>
</dbReference>
<feature type="domain" description="Tyrosine-protein phosphatase" evidence="5">
    <location>
        <begin position="1"/>
        <end position="193"/>
    </location>
</feature>
<dbReference type="STRING" id="5865.A7ANQ5"/>
<accession>A7ANQ5</accession>
<protein>
    <recommendedName>
        <fullName evidence="2">protein-tyrosine-phosphatase</fullName>
        <ecNumber evidence="2">3.1.3.48</ecNumber>
    </recommendedName>
</protein>
<dbReference type="InterPro" id="IPR029021">
    <property type="entry name" value="Prot-tyrosine_phosphatase-like"/>
</dbReference>
<keyword evidence="4" id="KW-0904">Protein phosphatase</keyword>
<dbReference type="Proteomes" id="UP000002173">
    <property type="component" value="Unassembled WGS sequence"/>
</dbReference>
<keyword evidence="8" id="KW-1185">Reference proteome</keyword>
<dbReference type="EMBL" id="AAXT01000001">
    <property type="protein sequence ID" value="EDO08189.1"/>
    <property type="molecule type" value="Genomic_DNA"/>
</dbReference>
<evidence type="ECO:0000256" key="3">
    <source>
        <dbReference type="ARBA" id="ARBA00022801"/>
    </source>
</evidence>
<gene>
    <name evidence="7" type="ORF">BBOV_III006280</name>
</gene>
<evidence type="ECO:0000259" key="5">
    <source>
        <dbReference type="PROSITE" id="PS50054"/>
    </source>
</evidence>
<dbReference type="GO" id="GO:0008138">
    <property type="term" value="F:protein tyrosine/serine/threonine phosphatase activity"/>
    <property type="evidence" value="ECO:0007669"/>
    <property type="project" value="TreeGrafter"/>
</dbReference>
<dbReference type="VEuPathDB" id="PiroplasmaDB:BBOV_III006280"/>
<reference evidence="7 8" key="1">
    <citation type="journal article" date="2007" name="PLoS Pathog.">
        <title>Genome sequence of Babesia bovis and comparative analysis of apicomplexan hemoprotozoa.</title>
        <authorList>
            <person name="Brayton K.A."/>
            <person name="Lau A.O.T."/>
            <person name="Herndon D.R."/>
            <person name="Hannick L."/>
            <person name="Kappmeyer L.S."/>
            <person name="Berens S.J."/>
            <person name="Bidwell S.L."/>
            <person name="Brown W.C."/>
            <person name="Crabtree J."/>
            <person name="Fadrosh D."/>
            <person name="Feldblum T."/>
            <person name="Forberger H.A."/>
            <person name="Haas B.J."/>
            <person name="Howell J.M."/>
            <person name="Khouri H."/>
            <person name="Koo H."/>
            <person name="Mann D.J."/>
            <person name="Norimine J."/>
            <person name="Paulsen I.T."/>
            <person name="Radune D."/>
            <person name="Ren Q."/>
            <person name="Smith R.K. Jr."/>
            <person name="Suarez C.E."/>
            <person name="White O."/>
            <person name="Wortman J.R."/>
            <person name="Knowles D.P. Jr."/>
            <person name="McElwain T.F."/>
            <person name="Nene V.M."/>
        </authorList>
    </citation>
    <scope>NUCLEOTIDE SEQUENCE [LARGE SCALE GENOMIC DNA]</scope>
    <source>
        <strain evidence="7">T2Bo</strain>
    </source>
</reference>
<dbReference type="PANTHER" id="PTHR45848">
    <property type="entry name" value="DUAL SPECIFICITY PROTEIN PHOSPHATASE 12 FAMILY MEMBER"/>
    <property type="match status" value="1"/>
</dbReference>
<reference evidence="8" key="3">
    <citation type="journal article" date="2021" name="Int. J. Parasitol.">
        <title>Comparative analysis of gene expression between Babesia bovis blood stages and kinetes allowed by improved genome annotation.</title>
        <authorList>
            <person name="Ueti M.W."/>
            <person name="Johnson W.C."/>
            <person name="Kappmeyer L.S."/>
            <person name="Herndon D.R."/>
            <person name="Mousel M.R."/>
            <person name="Reif K.E."/>
            <person name="Taus N.S."/>
            <person name="Ifeonu O.O."/>
            <person name="Silva J.C."/>
            <person name="Suarez C.E."/>
            <person name="Brayton K.A."/>
        </authorList>
    </citation>
    <scope>NUCLEOTIDE SEQUENCE [LARGE SCALE GENOMIC DNA]</scope>
</reference>
<evidence type="ECO:0000256" key="4">
    <source>
        <dbReference type="ARBA" id="ARBA00022912"/>
    </source>
</evidence>
<comment type="caution">
    <text evidence="7">The sequence shown here is derived from an EMBL/GenBank/DDBJ whole genome shotgun (WGS) entry which is preliminary data.</text>
</comment>
<evidence type="ECO:0000313" key="8">
    <source>
        <dbReference type="Proteomes" id="UP000002173"/>
    </source>
</evidence>
<dbReference type="OMA" id="SIFIEPM"/>
<dbReference type="eggNOG" id="KOG1716">
    <property type="taxonomic scope" value="Eukaryota"/>
</dbReference>
<dbReference type="AlphaFoldDB" id="A7ANQ5"/>
<dbReference type="EC" id="3.1.3.48" evidence="2"/>
<dbReference type="GeneID" id="5480008"/>
<comment type="similarity">
    <text evidence="1">Belongs to the protein-tyrosine phosphatase family. Non-receptor class dual specificity subfamily.</text>
</comment>
<proteinExistence type="inferred from homology"/>
<keyword evidence="3" id="KW-0378">Hydrolase</keyword>
<dbReference type="SMART" id="SM00195">
    <property type="entry name" value="DSPc"/>
    <property type="match status" value="1"/>
</dbReference>
<dbReference type="GO" id="GO:0004725">
    <property type="term" value="F:protein tyrosine phosphatase activity"/>
    <property type="evidence" value="ECO:0007669"/>
    <property type="project" value="UniProtKB-EC"/>
</dbReference>
<name>A7ANQ5_BABBO</name>
<dbReference type="InterPro" id="IPR000340">
    <property type="entry name" value="Dual-sp_phosphatase_cat-dom"/>
</dbReference>
<dbReference type="PANTHER" id="PTHR45848:SF4">
    <property type="entry name" value="DUAL SPECIFICITY PROTEIN PHOSPHATASE 12"/>
    <property type="match status" value="1"/>
</dbReference>
<dbReference type="PROSITE" id="PS50054">
    <property type="entry name" value="TYR_PHOSPHATASE_DUAL"/>
    <property type="match status" value="1"/>
</dbReference>
<dbReference type="CDD" id="cd14498">
    <property type="entry name" value="DSP"/>
    <property type="match status" value="1"/>
</dbReference>
<dbReference type="KEGG" id="bbo:BBOV_III006280"/>
<evidence type="ECO:0000259" key="6">
    <source>
        <dbReference type="PROSITE" id="PS50056"/>
    </source>
</evidence>
<dbReference type="Gene3D" id="3.90.190.10">
    <property type="entry name" value="Protein tyrosine phosphatase superfamily"/>
    <property type="match status" value="1"/>
</dbReference>
<evidence type="ECO:0000256" key="1">
    <source>
        <dbReference type="ARBA" id="ARBA00008601"/>
    </source>
</evidence>
<organism evidence="7 8">
    <name type="scientific">Babesia bovis</name>
    <dbReference type="NCBI Taxonomy" id="5865"/>
    <lineage>
        <taxon>Eukaryota</taxon>
        <taxon>Sar</taxon>
        <taxon>Alveolata</taxon>
        <taxon>Apicomplexa</taxon>
        <taxon>Aconoidasida</taxon>
        <taxon>Piroplasmida</taxon>
        <taxon>Babesiidae</taxon>
        <taxon>Babesia</taxon>
    </lineage>
</organism>
<dbReference type="Pfam" id="PF00782">
    <property type="entry name" value="DSPc"/>
    <property type="match status" value="1"/>
</dbReference>
<feature type="domain" description="Tyrosine specific protein phosphatases" evidence="6">
    <location>
        <begin position="119"/>
        <end position="178"/>
    </location>
</feature>
<dbReference type="InterPro" id="IPR020422">
    <property type="entry name" value="TYR_PHOSPHATASE_DUAL_dom"/>
</dbReference>
<evidence type="ECO:0000313" key="7">
    <source>
        <dbReference type="EMBL" id="EDO08189.1"/>
    </source>
</evidence>
<sequence>MSKILPYLYVGDVDTAHSLFEPESQSWDSDETPSLEVKGVISACFDVPRWCNDYSRCDHQNEVYSRLIKSPHYDPSYIDLHIDRIPRHSDEDDNYVIHMSIKANDARSEPLYRGFLMTFEFIESVESIANGATYVHCMMGMSRSCSLVCAYLMKKYDSPYTEVLNQIRRKHPIAMPSDGFVCQLILFYQRDFTIRNEKEFWSAYRNLLSTIDLDRLEYFETKKSNADLDNSPSVYGCAKCRQTLFYAQNVIPHVPGDTIGNTEPCSSVFVEPMDWMVDVDGQSGKIICKNRRCSAKLGFYCWHGRRCSCGYLQVPAFQIQLSKVDKLPVESSLGGITPNRNDDLL</sequence>
<dbReference type="InParanoid" id="A7ANQ5"/>
<dbReference type="InterPro" id="IPR000387">
    <property type="entry name" value="Tyr_Pase_dom"/>
</dbReference>
<dbReference type="RefSeq" id="XP_001611757.1">
    <property type="nucleotide sequence ID" value="XM_001611707.1"/>
</dbReference>
<dbReference type="PROSITE" id="PS50056">
    <property type="entry name" value="TYR_PHOSPHATASE_2"/>
    <property type="match status" value="1"/>
</dbReference>
<reference evidence="8" key="2">
    <citation type="journal article" date="2020" name="Data Brief">
        <title>Transcriptome dataset of Babesia bovis life stages within vertebrate and invertebrate hosts.</title>
        <authorList>
            <person name="Ueti M.W."/>
            <person name="Johnson W.C."/>
            <person name="Kappmeyer L.S."/>
            <person name="Herndon D.R."/>
            <person name="Mousel M.R."/>
            <person name="Reif K.E."/>
            <person name="Taus N.S."/>
            <person name="Ifeonu O.O."/>
            <person name="Silva J.C."/>
            <person name="Suarez C.E."/>
            <person name="Brayton K.A."/>
        </authorList>
    </citation>
    <scope>NUCLEOTIDE SEQUENCE [LARGE SCALE GENOMIC DNA]</scope>
</reference>